<dbReference type="EMBL" id="JAIWQS010000006">
    <property type="protein sequence ID" value="KAJ8761670.1"/>
    <property type="molecule type" value="Genomic_DNA"/>
</dbReference>
<dbReference type="Proteomes" id="UP001159364">
    <property type="component" value="Linkage Group LG06"/>
</dbReference>
<sequence length="208" mass="23014">MEMADKPKFEIAPPFEGGGLERNMETQKISVLDHANGLPCTAEKSDNFVIDMENFSHGSNKDVNANSRITLQRSLSRKGPQRVIEKKMNPSTSSKDREAIVSNSSPRATLVGPSTLEKVAEVAVGTMDHTNTSQIHHQITITSSNMNARTEARCPSRRNSFKRPSSSWVFDPKRVLFFFATISSLGTMLLIYFTISVGKLAQGEDVHD</sequence>
<proteinExistence type="predicted"/>
<comment type="caution">
    <text evidence="3">The sequence shown here is derived from an EMBL/GenBank/DDBJ whole genome shotgun (WGS) entry which is preliminary data.</text>
</comment>
<accession>A0AAV8T614</accession>
<reference evidence="3 4" key="1">
    <citation type="submission" date="2021-09" db="EMBL/GenBank/DDBJ databases">
        <title>Genomic insights and catalytic innovation underlie evolution of tropane alkaloids biosynthesis.</title>
        <authorList>
            <person name="Wang Y.-J."/>
            <person name="Tian T."/>
            <person name="Huang J.-P."/>
            <person name="Huang S.-X."/>
        </authorList>
    </citation>
    <scope>NUCLEOTIDE SEQUENCE [LARGE SCALE GENOMIC DNA]</scope>
    <source>
        <strain evidence="3">KIB-2018</strain>
        <tissue evidence="3">Leaf</tissue>
    </source>
</reference>
<keyword evidence="2" id="KW-1133">Transmembrane helix</keyword>
<dbReference type="AlphaFoldDB" id="A0AAV8T614"/>
<keyword evidence="4" id="KW-1185">Reference proteome</keyword>
<protein>
    <submittedName>
        <fullName evidence="3">Uncharacterized protein</fullName>
    </submittedName>
</protein>
<organism evidence="3 4">
    <name type="scientific">Erythroxylum novogranatense</name>
    <dbReference type="NCBI Taxonomy" id="1862640"/>
    <lineage>
        <taxon>Eukaryota</taxon>
        <taxon>Viridiplantae</taxon>
        <taxon>Streptophyta</taxon>
        <taxon>Embryophyta</taxon>
        <taxon>Tracheophyta</taxon>
        <taxon>Spermatophyta</taxon>
        <taxon>Magnoliopsida</taxon>
        <taxon>eudicotyledons</taxon>
        <taxon>Gunneridae</taxon>
        <taxon>Pentapetalae</taxon>
        <taxon>rosids</taxon>
        <taxon>fabids</taxon>
        <taxon>Malpighiales</taxon>
        <taxon>Erythroxylaceae</taxon>
        <taxon>Erythroxylum</taxon>
    </lineage>
</organism>
<evidence type="ECO:0000256" key="2">
    <source>
        <dbReference type="SAM" id="Phobius"/>
    </source>
</evidence>
<keyword evidence="2" id="KW-0812">Transmembrane</keyword>
<dbReference type="PANTHER" id="PTHR34064">
    <property type="entry name" value="OS04G0672300 PROTEIN"/>
    <property type="match status" value="1"/>
</dbReference>
<feature type="region of interest" description="Disordered" evidence="1">
    <location>
        <begin position="87"/>
        <end position="107"/>
    </location>
</feature>
<gene>
    <name evidence="3" type="ORF">K2173_004446</name>
</gene>
<name>A0AAV8T614_9ROSI</name>
<dbReference type="PANTHER" id="PTHR34064:SF4">
    <property type="entry name" value="PROTEIN, PUTATIVE-RELATED"/>
    <property type="match status" value="1"/>
</dbReference>
<feature type="transmembrane region" description="Helical" evidence="2">
    <location>
        <begin position="175"/>
        <end position="195"/>
    </location>
</feature>
<feature type="region of interest" description="Disordered" evidence="1">
    <location>
        <begin position="1"/>
        <end position="20"/>
    </location>
</feature>
<evidence type="ECO:0000313" key="3">
    <source>
        <dbReference type="EMBL" id="KAJ8761670.1"/>
    </source>
</evidence>
<feature type="compositionally biased region" description="Basic and acidic residues" evidence="1">
    <location>
        <begin position="87"/>
        <end position="99"/>
    </location>
</feature>
<evidence type="ECO:0000313" key="4">
    <source>
        <dbReference type="Proteomes" id="UP001159364"/>
    </source>
</evidence>
<evidence type="ECO:0000256" key="1">
    <source>
        <dbReference type="SAM" id="MobiDB-lite"/>
    </source>
</evidence>
<keyword evidence="2" id="KW-0472">Membrane</keyword>